<keyword evidence="1" id="KW-1133">Transmembrane helix</keyword>
<proteinExistence type="predicted"/>
<dbReference type="PANTHER" id="PTHR36888:SF2">
    <property type="entry name" value="TETRATRICOPEPTIDE REPEAT (TPR)-LIKE SUPERFAMILY PROTEIN"/>
    <property type="match status" value="1"/>
</dbReference>
<keyword evidence="3" id="KW-1185">Reference proteome</keyword>
<dbReference type="PANTHER" id="PTHR36888">
    <property type="entry name" value="TETRATRICOPEPTIDE-LIKE HELICAL DOMAIN-CONTAINING PROTEIN-RELATED"/>
    <property type="match status" value="1"/>
</dbReference>
<gene>
    <name evidence="2" type="ORF">NE237_001633</name>
</gene>
<evidence type="ECO:0000313" key="3">
    <source>
        <dbReference type="Proteomes" id="UP001141806"/>
    </source>
</evidence>
<comment type="caution">
    <text evidence="2">The sequence shown here is derived from an EMBL/GenBank/DDBJ whole genome shotgun (WGS) entry which is preliminary data.</text>
</comment>
<dbReference type="Proteomes" id="UP001141806">
    <property type="component" value="Unassembled WGS sequence"/>
</dbReference>
<dbReference type="AlphaFoldDB" id="A0A9Q0QYK0"/>
<dbReference type="SUPFAM" id="SSF48452">
    <property type="entry name" value="TPR-like"/>
    <property type="match status" value="1"/>
</dbReference>
<dbReference type="InterPro" id="IPR011990">
    <property type="entry name" value="TPR-like_helical_dom_sf"/>
</dbReference>
<reference evidence="2" key="1">
    <citation type="journal article" date="2023" name="Plant J.">
        <title>The genome of the king protea, Protea cynaroides.</title>
        <authorList>
            <person name="Chang J."/>
            <person name="Duong T.A."/>
            <person name="Schoeman C."/>
            <person name="Ma X."/>
            <person name="Roodt D."/>
            <person name="Barker N."/>
            <person name="Li Z."/>
            <person name="Van de Peer Y."/>
            <person name="Mizrachi E."/>
        </authorList>
    </citation>
    <scope>NUCLEOTIDE SEQUENCE</scope>
    <source>
        <tissue evidence="2">Young leaves</tissue>
    </source>
</reference>
<evidence type="ECO:0000256" key="1">
    <source>
        <dbReference type="SAM" id="Phobius"/>
    </source>
</evidence>
<organism evidence="2 3">
    <name type="scientific">Protea cynaroides</name>
    <dbReference type="NCBI Taxonomy" id="273540"/>
    <lineage>
        <taxon>Eukaryota</taxon>
        <taxon>Viridiplantae</taxon>
        <taxon>Streptophyta</taxon>
        <taxon>Embryophyta</taxon>
        <taxon>Tracheophyta</taxon>
        <taxon>Spermatophyta</taxon>
        <taxon>Magnoliopsida</taxon>
        <taxon>Proteales</taxon>
        <taxon>Proteaceae</taxon>
        <taxon>Protea</taxon>
    </lineage>
</organism>
<feature type="transmembrane region" description="Helical" evidence="1">
    <location>
        <begin position="104"/>
        <end position="120"/>
    </location>
</feature>
<dbReference type="OrthoDB" id="552664at2759"/>
<name>A0A9Q0QYK0_9MAGN</name>
<dbReference type="Gene3D" id="1.25.40.10">
    <property type="entry name" value="Tetratricopeptide repeat domain"/>
    <property type="match status" value="1"/>
</dbReference>
<feature type="transmembrane region" description="Helical" evidence="1">
    <location>
        <begin position="126"/>
        <end position="144"/>
    </location>
</feature>
<keyword evidence="1" id="KW-0812">Transmembrane</keyword>
<keyword evidence="1" id="KW-0472">Membrane</keyword>
<sequence>MELQFSDNILRYSNPSFTSSPLAFNFRSSPIKNPIFFHSKSRKWCWTSKIPSCSSVSSASCASNTKSYGGWEDLKPIEDSNRSGKLGQFQSFLISVGIDDRKHLIMFLLGFVSALAVSRVKVSTILVFPASVLVFAAGFALGFVRVGDIDTSLKDVRLKGSKRTSKEENFDISADRLKKLVDFFRELDTKLTNLTNEMDATIDSNCIQLSDLESYVEVINSISLSALPAKNVVETSINSMGFSGSGDSSSVLVEDREVEKNSNQKPSRKRKELFATGFDIFHFLGGFFQEYSVGRKHNKVKDLAKTKHSEPLYSKESKDQLRGSVFAPEVKEKKVINPVLSYKSEYVNANSSPTLDQDGSEKLGDVIKKLELNPGKAKPNFLETDLKFKRVFNSEEFSYPNDSQFMNNHGILLKLGHQNENRSWLPHDNLPYDQEDLRVNSRYRKTGVNSFSMEADESFPPGQTLNKSNGAHIPHLNGDRNVNGTCRSHFREERMKSDDQLPLPSADNMEVASTSSSSMISEDVAFDRYLTEAADLLKKSRECLRVKGDAERAEVMLYKSARLLSQAIAMKPMSLLAVGQLGNTYLLHGELKLKISRDLRTMLSRKDSPFVEKQGKVRKGLDDQVVRKDRMASMLVDECEECEELLIEAGRKYRLALSIDGNDVRALYNWGLALSFRAQLISDIGPEAAFDADKLYLAAIDKFDAMMSKSNAYAPDALFRWGIALQHRSRMRPSNNKEKIKLLQQARRLFEDALHMDSDNNQLREALASCLLTTKIIYLQPPNLFQPSDKVMAQELPPEGCMLGLWIEDFSLGTSPRSTNLLHGGVRNLKGCVQSICKILHTFTMTIFYEDHVLVSSNGQDQCCEIDSLVNNLFVSPPQNLNYCILFW</sequence>
<accession>A0A9Q0QYK0</accession>
<dbReference type="EMBL" id="JAMYWD010000003">
    <property type="protein sequence ID" value="KAJ4976527.1"/>
    <property type="molecule type" value="Genomic_DNA"/>
</dbReference>
<protein>
    <submittedName>
        <fullName evidence="2">Uncharacterized protein</fullName>
    </submittedName>
</protein>
<evidence type="ECO:0000313" key="2">
    <source>
        <dbReference type="EMBL" id="KAJ4976527.1"/>
    </source>
</evidence>